<sequence>MHNGPALGTLEGRSVRQLAASILILVAVCLAGPSAWAFDLPKDWLPPALVTSRLEIGEPVGLLAGDFNGNGITDLMIITDLNRPAFFEPPSGDYAVRFFLLPGAEHGWQEEVLVGTFEAPGRYLFAHAIASGVDIDGDGNQDAVAVLTFAAGAPVGLEVDTLETHLVILWGDGHGSFGMDDRRVEAGLLPPLSILLGDLDGDGRVDLAYNDPQNLAIRVLYNQGGRVWSDPHTVEVVGPEGAPIEDECILIPMTCAIGRVDPTLTQDTVAVVGPCLTDQGDYVQALRFLVSCGEDCWDLSPLVQTGPVSTSFDTALGHILVGDVDRDGCEDVVFTRRIFLPEQGAALMIPPIMGVYLMPCVRRPGLEPPTELGAVHSGGFFFAKALLSVDRTPDGLWRIVAFDRDQNSVGVLHVQGESGGLISTSIPVRGVVVDGVTIERDGRREIVVVASLDLRSGVTLLNVVTRRSP</sequence>
<evidence type="ECO:0000313" key="1">
    <source>
        <dbReference type="EMBL" id="QAA77431.1"/>
    </source>
</evidence>
<evidence type="ECO:0008006" key="3">
    <source>
        <dbReference type="Google" id="ProtNLM"/>
    </source>
</evidence>
<gene>
    <name evidence="1" type="ORF">BIP78_1667</name>
</gene>
<dbReference type="KEGG" id="bih:BIP78_1667"/>
<dbReference type="Proteomes" id="UP000287233">
    <property type="component" value="Chromosome"/>
</dbReference>
<dbReference type="AlphaFoldDB" id="A0A410FWS9"/>
<dbReference type="Gene3D" id="2.130.10.130">
    <property type="entry name" value="Integrin alpha, N-terminal"/>
    <property type="match status" value="1"/>
</dbReference>
<name>A0A410FWS9_BIPS1</name>
<organism evidence="1 2">
    <name type="scientific">Bipolaricaulis sibiricus</name>
    <dbReference type="NCBI Taxonomy" id="2501609"/>
    <lineage>
        <taxon>Bacteria</taxon>
        <taxon>Candidatus Bipolaricaulota</taxon>
        <taxon>Candidatus Bipolaricaulia</taxon>
        <taxon>Candidatus Bipolaricaulales</taxon>
        <taxon>Candidatus Bipolaricaulaceae</taxon>
        <taxon>Candidatus Bipolaricaulis</taxon>
    </lineage>
</organism>
<accession>A0A410FWS9</accession>
<reference evidence="2" key="1">
    <citation type="submission" date="2018-12" db="EMBL/GenBank/DDBJ databases">
        <title>Complete genome sequence of an uncultured bacterium of the candidate phylum Bipolaricaulota.</title>
        <authorList>
            <person name="Kadnikov V.V."/>
            <person name="Mardanov A.V."/>
            <person name="Beletsky A.V."/>
            <person name="Frank Y.A."/>
            <person name="Karnachuk O.V."/>
            <person name="Ravin N.V."/>
        </authorList>
    </citation>
    <scope>NUCLEOTIDE SEQUENCE [LARGE SCALE GENOMIC DNA]</scope>
</reference>
<dbReference type="EMBL" id="CP034928">
    <property type="protein sequence ID" value="QAA77431.1"/>
    <property type="molecule type" value="Genomic_DNA"/>
</dbReference>
<protein>
    <recommendedName>
        <fullName evidence="3">VCBS repeat-containing protein</fullName>
    </recommendedName>
</protein>
<evidence type="ECO:0000313" key="2">
    <source>
        <dbReference type="Proteomes" id="UP000287233"/>
    </source>
</evidence>
<dbReference type="PANTHER" id="PTHR46580">
    <property type="entry name" value="SENSOR KINASE-RELATED"/>
    <property type="match status" value="1"/>
</dbReference>
<dbReference type="PANTHER" id="PTHR46580:SF2">
    <property type="entry name" value="MAM DOMAIN-CONTAINING PROTEIN"/>
    <property type="match status" value="1"/>
</dbReference>
<dbReference type="SUPFAM" id="SSF69318">
    <property type="entry name" value="Integrin alpha N-terminal domain"/>
    <property type="match status" value="2"/>
</dbReference>
<proteinExistence type="predicted"/>
<dbReference type="InterPro" id="IPR028994">
    <property type="entry name" value="Integrin_alpha_N"/>
</dbReference>